<evidence type="ECO:0000313" key="3">
    <source>
        <dbReference type="EMBL" id="OUS39889.1"/>
    </source>
</evidence>
<sequence>IRSCAYWLNWKCGIGLNAGREKVRVARALDALPEINEAFEKGELSFSKVRAMTRIATPLNESYLMMIADHGTAQHMEILVRAYRYVSPQCDADEGFGNPDFGNNKSPENKKSEHLQDLRKVSCYQDDDSMWHIQALLPAEEGGILVKVLKELGDRLVADSSEETEQDKEEIEEEKQLSIEPEIVTAVTSFPQRRADALVAIAEHYLATGSGDAVNLKASDRCQLIMHVHTCVGNQDAIAGSLDADPGANLDGKWLLPDAARRLACDASLRLVKEDEYGNVLDIGRRSRIISSAMSRALSIRDGGCQFPGCCESRYVDGHHIKHWADGGETKLDNLVTLCRFHHRELHKGNYFLCLKPETDTPQRFADRLCFSKVDRYFDAPFNRSDDFVIAANPAKFTCACCDSTVLEKALLPAIYHSINANTAVTGWHGEHMDLSMAIDGLIYKRAVAKDISIGKQGRLW</sequence>
<dbReference type="Gene3D" id="1.10.30.50">
    <property type="match status" value="1"/>
</dbReference>
<dbReference type="GO" id="GO:0003676">
    <property type="term" value="F:nucleic acid binding"/>
    <property type="evidence" value="ECO:0007669"/>
    <property type="project" value="InterPro"/>
</dbReference>
<dbReference type="CDD" id="cd00085">
    <property type="entry name" value="HNHc"/>
    <property type="match status" value="1"/>
</dbReference>
<dbReference type="SMART" id="SM00507">
    <property type="entry name" value="HNHc"/>
    <property type="match status" value="1"/>
</dbReference>
<dbReference type="AlphaFoldDB" id="A0A1Y5HRJ0"/>
<dbReference type="InterPro" id="IPR003615">
    <property type="entry name" value="HNH_nuc"/>
</dbReference>
<proteinExistence type="inferred from homology"/>
<reference evidence="4" key="1">
    <citation type="journal article" date="2017" name="Proc. Natl. Acad. Sci. U.S.A.">
        <title>Simulation of Deepwater Horizon oil plume reveals substrate specialization within a complex community of hydrocarbon degraders.</title>
        <authorList>
            <person name="Hu P."/>
            <person name="Dubinsky E.A."/>
            <person name="Probst A.J."/>
            <person name="Wang J."/>
            <person name="Sieber C.M.K."/>
            <person name="Tom L.M."/>
            <person name="Gardinali P."/>
            <person name="Banfield J.F."/>
            <person name="Atlas R.M."/>
            <person name="Andersen G.L."/>
        </authorList>
    </citation>
    <scope>NUCLEOTIDE SEQUENCE [LARGE SCALE GENOMIC DNA]</scope>
</reference>
<dbReference type="GO" id="GO:0008270">
    <property type="term" value="F:zinc ion binding"/>
    <property type="evidence" value="ECO:0007669"/>
    <property type="project" value="InterPro"/>
</dbReference>
<evidence type="ECO:0000313" key="4">
    <source>
        <dbReference type="Proteomes" id="UP000227088"/>
    </source>
</evidence>
<feature type="domain" description="HNH nuclease" evidence="2">
    <location>
        <begin position="293"/>
        <end position="344"/>
    </location>
</feature>
<comment type="similarity">
    <text evidence="1">Belongs to the Rv1128c/1148c/1588c/1702c/1945/3466 family.</text>
</comment>
<feature type="non-terminal residue" evidence="3">
    <location>
        <position position="1"/>
    </location>
</feature>
<gene>
    <name evidence="3" type="ORF">A9R00_08815</name>
</gene>
<dbReference type="InterPro" id="IPR003870">
    <property type="entry name" value="DUF222"/>
</dbReference>
<dbReference type="Pfam" id="PF02720">
    <property type="entry name" value="DUF222"/>
    <property type="match status" value="1"/>
</dbReference>
<dbReference type="Pfam" id="PF01844">
    <property type="entry name" value="HNH"/>
    <property type="match status" value="1"/>
</dbReference>
<organism evidence="3 4">
    <name type="scientific">Oleispira antarctica</name>
    <dbReference type="NCBI Taxonomy" id="188908"/>
    <lineage>
        <taxon>Bacteria</taxon>
        <taxon>Pseudomonadati</taxon>
        <taxon>Pseudomonadota</taxon>
        <taxon>Gammaproteobacteria</taxon>
        <taxon>Oceanospirillales</taxon>
        <taxon>Oceanospirillaceae</taxon>
        <taxon>Oleispira</taxon>
    </lineage>
</organism>
<comment type="caution">
    <text evidence="3">The sequence shown here is derived from an EMBL/GenBank/DDBJ whole genome shotgun (WGS) entry which is preliminary data.</text>
</comment>
<protein>
    <recommendedName>
        <fullName evidence="2">HNH nuclease domain-containing protein</fullName>
    </recommendedName>
</protein>
<evidence type="ECO:0000256" key="1">
    <source>
        <dbReference type="ARBA" id="ARBA00023450"/>
    </source>
</evidence>
<dbReference type="InterPro" id="IPR002711">
    <property type="entry name" value="HNH"/>
</dbReference>
<dbReference type="GO" id="GO:0004519">
    <property type="term" value="F:endonuclease activity"/>
    <property type="evidence" value="ECO:0007669"/>
    <property type="project" value="InterPro"/>
</dbReference>
<dbReference type="EMBL" id="MABE01000503">
    <property type="protein sequence ID" value="OUS39889.1"/>
    <property type="molecule type" value="Genomic_DNA"/>
</dbReference>
<accession>A0A1Y5HRJ0</accession>
<dbReference type="Proteomes" id="UP000227088">
    <property type="component" value="Unassembled WGS sequence"/>
</dbReference>
<evidence type="ECO:0000259" key="2">
    <source>
        <dbReference type="SMART" id="SM00507"/>
    </source>
</evidence>
<name>A0A1Y5HRJ0_OLEAN</name>